<dbReference type="PROSITE" id="PS50194">
    <property type="entry name" value="FILAMIN_REPEAT"/>
    <property type="match status" value="1"/>
</dbReference>
<accession>A0A6S7HII1</accession>
<feature type="region of interest" description="Disordered" evidence="2">
    <location>
        <begin position="213"/>
        <end position="232"/>
    </location>
</feature>
<dbReference type="PANTHER" id="PTHR24104">
    <property type="entry name" value="E3 UBIQUITIN-PROTEIN LIGASE NHLRC1-RELATED"/>
    <property type="match status" value="1"/>
</dbReference>
<dbReference type="GO" id="GO:0061630">
    <property type="term" value="F:ubiquitin protein ligase activity"/>
    <property type="evidence" value="ECO:0007669"/>
    <property type="project" value="TreeGrafter"/>
</dbReference>
<dbReference type="InterPro" id="IPR011042">
    <property type="entry name" value="6-blade_b-propeller_TolB-like"/>
</dbReference>
<dbReference type="InterPro" id="IPR001258">
    <property type="entry name" value="NHL_repeat"/>
</dbReference>
<dbReference type="Gene3D" id="2.120.10.30">
    <property type="entry name" value="TolB, C-terminal domain"/>
    <property type="match status" value="1"/>
</dbReference>
<dbReference type="OrthoDB" id="342730at2759"/>
<keyword evidence="1" id="KW-0677">Repeat</keyword>
<dbReference type="AlphaFoldDB" id="A0A6S7HII1"/>
<feature type="compositionally biased region" description="Polar residues" evidence="2">
    <location>
        <begin position="214"/>
        <end position="228"/>
    </location>
</feature>
<comment type="caution">
    <text evidence="3">The sequence shown here is derived from an EMBL/GenBank/DDBJ whole genome shotgun (WGS) entry which is preliminary data.</text>
</comment>
<dbReference type="Proteomes" id="UP001152795">
    <property type="component" value="Unassembled WGS sequence"/>
</dbReference>
<proteinExistence type="predicted"/>
<dbReference type="SUPFAM" id="SSF101898">
    <property type="entry name" value="NHL repeat"/>
    <property type="match status" value="1"/>
</dbReference>
<evidence type="ECO:0000313" key="4">
    <source>
        <dbReference type="Proteomes" id="UP001152795"/>
    </source>
</evidence>
<dbReference type="InterPro" id="IPR050952">
    <property type="entry name" value="TRIM-NHL_E3_ligases"/>
</dbReference>
<keyword evidence="4" id="KW-1185">Reference proteome</keyword>
<dbReference type="InterPro" id="IPR017868">
    <property type="entry name" value="Filamin/ABP280_repeat-like"/>
</dbReference>
<dbReference type="PROSITE" id="PS51125">
    <property type="entry name" value="NHL"/>
    <property type="match status" value="1"/>
</dbReference>
<sequence length="329" mass="36177">MEQSSTVKEIVDTLKSLTMKVQSKVAKAEKALEDVNATTDLITASITGLKNSVHNTATEMVRHIRLAEEEMINEIDRIQSKKFHGLKKQTKQLQNCLETFEYGKIYADHSLKYLKVNGNVIINGCVRELDDLENLKLEISEPPPDLKGIGVDIRGPGGELLSPVKKERDNPGSYGADFQSERLGTHSVLITLDGLPVPGSPIEVVLGRPALSPVNGSPPATSTRSVRSNPRKPGELWDVHGIAIGKDGNIVVTDSKCHRIQIFDNDCKYLRSISCHGDDDELFHPYDVTLDEDDNIITLDRDKTTIMVTSPLNLAAWGLATGNLLTHPI</sequence>
<reference evidence="3" key="1">
    <citation type="submission" date="2020-04" db="EMBL/GenBank/DDBJ databases">
        <authorList>
            <person name="Alioto T."/>
            <person name="Alioto T."/>
            <person name="Gomez Garrido J."/>
        </authorList>
    </citation>
    <scope>NUCLEOTIDE SEQUENCE</scope>
    <source>
        <strain evidence="3">A484AB</strain>
    </source>
</reference>
<dbReference type="GO" id="GO:0043161">
    <property type="term" value="P:proteasome-mediated ubiquitin-dependent protein catabolic process"/>
    <property type="evidence" value="ECO:0007669"/>
    <property type="project" value="TreeGrafter"/>
</dbReference>
<gene>
    <name evidence="3" type="ORF">PACLA_8A016809</name>
</gene>
<evidence type="ECO:0000256" key="2">
    <source>
        <dbReference type="SAM" id="MobiDB-lite"/>
    </source>
</evidence>
<dbReference type="InterPro" id="IPR014756">
    <property type="entry name" value="Ig_E-set"/>
</dbReference>
<dbReference type="SUPFAM" id="SSF81296">
    <property type="entry name" value="E set domains"/>
    <property type="match status" value="1"/>
</dbReference>
<organism evidence="3 4">
    <name type="scientific">Paramuricea clavata</name>
    <name type="common">Red gorgonian</name>
    <name type="synonym">Violescent sea-whip</name>
    <dbReference type="NCBI Taxonomy" id="317549"/>
    <lineage>
        <taxon>Eukaryota</taxon>
        <taxon>Metazoa</taxon>
        <taxon>Cnidaria</taxon>
        <taxon>Anthozoa</taxon>
        <taxon>Octocorallia</taxon>
        <taxon>Malacalcyonacea</taxon>
        <taxon>Plexauridae</taxon>
        <taxon>Paramuricea</taxon>
    </lineage>
</organism>
<dbReference type="PANTHER" id="PTHR24104:SF25">
    <property type="entry name" value="PROTEIN LIN-41"/>
    <property type="match status" value="1"/>
</dbReference>
<evidence type="ECO:0000313" key="3">
    <source>
        <dbReference type="EMBL" id="CAB4003397.1"/>
    </source>
</evidence>
<dbReference type="GO" id="GO:0008270">
    <property type="term" value="F:zinc ion binding"/>
    <property type="evidence" value="ECO:0007669"/>
    <property type="project" value="UniProtKB-KW"/>
</dbReference>
<dbReference type="EMBL" id="CACRXK020004619">
    <property type="protein sequence ID" value="CAB4003397.1"/>
    <property type="molecule type" value="Genomic_DNA"/>
</dbReference>
<dbReference type="Pfam" id="PF01436">
    <property type="entry name" value="NHL"/>
    <property type="match status" value="1"/>
</dbReference>
<dbReference type="Gene3D" id="2.60.40.10">
    <property type="entry name" value="Immunoglobulins"/>
    <property type="match status" value="1"/>
</dbReference>
<protein>
    <submittedName>
        <fullName evidence="3">E3 ubiquitin- ligase TRIM71-like</fullName>
    </submittedName>
</protein>
<dbReference type="GO" id="GO:0016874">
    <property type="term" value="F:ligase activity"/>
    <property type="evidence" value="ECO:0007669"/>
    <property type="project" value="UniProtKB-KW"/>
</dbReference>
<dbReference type="InterPro" id="IPR013783">
    <property type="entry name" value="Ig-like_fold"/>
</dbReference>
<name>A0A6S7HII1_PARCT</name>
<evidence type="ECO:0000256" key="1">
    <source>
        <dbReference type="ARBA" id="ARBA00022737"/>
    </source>
</evidence>
<dbReference type="GO" id="GO:0000209">
    <property type="term" value="P:protein polyubiquitination"/>
    <property type="evidence" value="ECO:0007669"/>
    <property type="project" value="TreeGrafter"/>
</dbReference>
<keyword evidence="3" id="KW-0436">Ligase</keyword>